<gene>
    <name evidence="2" type="ORF">DS843_28985</name>
</gene>
<comment type="caution">
    <text evidence="2">The sequence shown here is derived from an EMBL/GenBank/DDBJ whole genome shotgun (WGS) entry which is preliminary data.</text>
</comment>
<evidence type="ECO:0000256" key="1">
    <source>
        <dbReference type="SAM" id="MobiDB-lite"/>
    </source>
</evidence>
<feature type="compositionally biased region" description="Basic and acidic residues" evidence="1">
    <location>
        <begin position="123"/>
        <end position="132"/>
    </location>
</feature>
<name>A0A9W7KP42_9PROT</name>
<evidence type="ECO:0000313" key="3">
    <source>
        <dbReference type="Proteomes" id="UP000480854"/>
    </source>
</evidence>
<keyword evidence="3" id="KW-1185">Reference proteome</keyword>
<reference evidence="2 3" key="1">
    <citation type="submission" date="2018-07" db="EMBL/GenBank/DDBJ databases">
        <title>Genome sequence of Azospirillum sp. ATCC 49961.</title>
        <authorList>
            <person name="Sant'Anna F.H."/>
            <person name="Baldani J.I."/>
            <person name="Zilli J.E."/>
            <person name="Reis V.M."/>
            <person name="Hartmann A."/>
            <person name="Cruz L."/>
            <person name="de Souza E.M."/>
            <person name="de Oliveira Pedrosa F."/>
            <person name="Passaglia L.M.P."/>
        </authorList>
    </citation>
    <scope>NUCLEOTIDE SEQUENCE [LARGE SCALE GENOMIC DNA]</scope>
    <source>
        <strain evidence="2 3">ATCC 49961</strain>
    </source>
</reference>
<organism evidence="2 3">
    <name type="scientific">Roseomonas genomospecies 6</name>
    <dbReference type="NCBI Taxonomy" id="214106"/>
    <lineage>
        <taxon>Bacteria</taxon>
        <taxon>Pseudomonadati</taxon>
        <taxon>Pseudomonadota</taxon>
        <taxon>Alphaproteobacteria</taxon>
        <taxon>Acetobacterales</taxon>
        <taxon>Roseomonadaceae</taxon>
        <taxon>Roseomonas</taxon>
    </lineage>
</organism>
<accession>A0A9W7KP42</accession>
<dbReference type="Proteomes" id="UP000480854">
    <property type="component" value="Unassembled WGS sequence"/>
</dbReference>
<proteinExistence type="predicted"/>
<dbReference type="AlphaFoldDB" id="A0A9W7KP42"/>
<evidence type="ECO:0000313" key="2">
    <source>
        <dbReference type="EMBL" id="KAA0676026.1"/>
    </source>
</evidence>
<dbReference type="EMBL" id="QOKW01000044">
    <property type="protein sequence ID" value="KAA0676026.1"/>
    <property type="molecule type" value="Genomic_DNA"/>
</dbReference>
<feature type="region of interest" description="Disordered" evidence="1">
    <location>
        <begin position="113"/>
        <end position="148"/>
    </location>
</feature>
<sequence length="148" mass="15248">MRDDERMRVPHTANMIRALVTALLVLATLVAFAGPGWARAFAPVDTVRSFPPALGDTVSAEEREAVVPTVLTAADDTDRPCNGRDASTGTARCPTAVPCLTVCGALPNAASTVPPPSAAGADSHARAIDDPSRGITTLPDLPPPRLSA</sequence>
<protein>
    <submittedName>
        <fullName evidence="2">Uncharacterized protein</fullName>
    </submittedName>
</protein>